<organism evidence="1 2">
    <name type="scientific">Pseudomonas syringae pv. maculicola</name>
    <dbReference type="NCBI Taxonomy" id="59511"/>
    <lineage>
        <taxon>Bacteria</taxon>
        <taxon>Pseudomonadati</taxon>
        <taxon>Pseudomonadota</taxon>
        <taxon>Gammaproteobacteria</taxon>
        <taxon>Pseudomonadales</taxon>
        <taxon>Pseudomonadaceae</taxon>
        <taxon>Pseudomonas</taxon>
    </lineage>
</organism>
<proteinExistence type="predicted"/>
<evidence type="ECO:0000313" key="2">
    <source>
        <dbReference type="Proteomes" id="UP000282378"/>
    </source>
</evidence>
<reference evidence="1 2" key="1">
    <citation type="submission" date="2018-08" db="EMBL/GenBank/DDBJ databases">
        <title>Recombination of ecologically and evolutionarily significant loci maintains genetic cohesion in the Pseudomonas syringae species complex.</title>
        <authorList>
            <person name="Dillon M."/>
            <person name="Thakur S."/>
            <person name="Almeida R.N.D."/>
            <person name="Weir B.S."/>
            <person name="Guttman D.S."/>
        </authorList>
    </citation>
    <scope>NUCLEOTIDE SEQUENCE [LARGE SCALE GENOMIC DNA]</scope>
    <source>
        <strain evidence="1 2">88_10</strain>
    </source>
</reference>
<dbReference type="EMBL" id="RBNL01004967">
    <property type="protein sequence ID" value="RML19649.1"/>
    <property type="molecule type" value="Genomic_DNA"/>
</dbReference>
<sequence>MLLAALSVSALAMVKDYDFDAGISASSSGLEGGIPKGKTSAHLKIKRNV</sequence>
<comment type="caution">
    <text evidence="1">The sequence shown here is derived from an EMBL/GenBank/DDBJ whole genome shotgun (WGS) entry which is preliminary data.</text>
</comment>
<dbReference type="Proteomes" id="UP000282378">
    <property type="component" value="Unassembled WGS sequence"/>
</dbReference>
<dbReference type="AlphaFoldDB" id="A0A3M2TXY7"/>
<accession>A0A3M2TXY7</accession>
<evidence type="ECO:0000313" key="1">
    <source>
        <dbReference type="EMBL" id="RML19649.1"/>
    </source>
</evidence>
<name>A0A3M2TXY7_PSEYM</name>
<protein>
    <submittedName>
        <fullName evidence="1">Uncharacterized protein</fullName>
    </submittedName>
</protein>
<gene>
    <name evidence="1" type="ORF">APX70_200157</name>
</gene>